<dbReference type="NCBIfam" id="NF033708">
    <property type="entry name" value="T9SS_Cterm_ChiA"/>
    <property type="match status" value="1"/>
</dbReference>
<comment type="caution">
    <text evidence="1">The sequence shown here is derived from an EMBL/GenBank/DDBJ whole genome shotgun (WGS) entry which is preliminary data.</text>
</comment>
<sequence>MKIFLPKEIQQFLFLTMIIFSLSANAQDIIYWNSSSTNGEWDWGSGCTSAAGGNWLWTISGMGARQRPDCSASFNIIKFDNGIFPTMNLNSINDYGVNQILFINGTPDRIINTNASRGIYFQNNNGNCKIENSVAFTTHIFNVNIFINSFGNFMEINPVNGYLRFNNTVRNNSDNPINIYGAQQVTFSGDISGTPGLTINNTATVIYTGVSKTYTGTTTINAGTKLKISSNQTLGNIALNGGTLQIDTGVTLTITGTYSSTGGTIDNKGTIKFAGVSVTFPGNATVNNGIANTLTGFEVTSPAIVTLSSSLNVEGMLTVSGGGILEFNGFNIFGSGGFTLASTGTLRITSLDGVNASGNNTGNIQCTGVRTYSQSGYYHYVGSETPQNTGTAMTSGSAAKQIVINKTNATDIVYLTQSTGLSNSGGLLSIIKGVFIETSAANIYGSGNLSMNTNGTYITSVLNPTVSPQLSGTYSLTGGTIELNAFGNQILNGTPNYNNITFSKSGTKTLSGPISNISGTVTIQDSAIFDADNHSFGGADTKITMTGTSKYMLGGTTASKPESGGPYSLGPNTTFEFTGGSATNIRLSAPTITYANIIVSGTNVSNSGTVRGIKFQAGGKFTVKNGATFKLNTTAGFTGSTNTGIDTVTNGGPTITLETGSKVEYAGADQNITPFASYYNVGISGSGTKTISSSSEILVGNELTITSSTLQIDSNKLLTVTNAIKNTSGTNILIKNGGNLVQITDVDNATTNTNTGNIKMTRTSRSMIAKDYVYWGSPVQGSVLSQIPSAYDRSYMWNLDGTIDGKWVDIITTVPGRGFITRSAVDGINNFDFTGVPNNGIVKVPADSYDGTSDVTGNTILLANPYSSAIDAAKFVTDPTNDGLDGTLYFWTSSTPFSGTQYNVADYSSWNVTGGTGTKATTDVTGTENLKPTGKIAAGQGFFADIHSDFNVTFKNNMRLRTTGDNSQFFKTTKANNTVLLEKNRIWLNFSDNQNAFRQTLVGYVTGATNDIDKLYDGESYTDNEINIYSIIKDKNLVIQGRALPFEDTDLVPLGYVITNAGSYKIEIDEVDGFFVKDKNIYLEDKVLNVIYDLKNSPYAFTTESGTFNDRFVLRYTNKTLRNTDFETLKNQILVSNKNKQIKVNSVVEAINKVLIYDLLGRQIYKKENVNGNELTILNLVSIQQTLLVKVSLKNGKTVTKKIVY</sequence>
<accession>A0A930XZY5</accession>
<keyword evidence="2" id="KW-1185">Reference proteome</keyword>
<dbReference type="EMBL" id="JADHEC010000007">
    <property type="protein sequence ID" value="MBF2707899.1"/>
    <property type="molecule type" value="Genomic_DNA"/>
</dbReference>
<name>A0A930XZY5_9FLAO</name>
<reference evidence="1" key="1">
    <citation type="submission" date="2020-11" db="EMBL/GenBank/DDBJ databases">
        <title>Genome of Flavobacterium soyangense.</title>
        <authorList>
            <person name="Liu Q."/>
            <person name="Xin Y.-H."/>
        </authorList>
    </citation>
    <scope>NUCLEOTIDE SEQUENCE</scope>
    <source>
        <strain evidence="1">CGMCC 1.13493</strain>
    </source>
</reference>
<protein>
    <submittedName>
        <fullName evidence="1">T9SS sorting signal type C domain-containing protein</fullName>
    </submittedName>
</protein>
<dbReference type="SUPFAM" id="SSF51126">
    <property type="entry name" value="Pectin lyase-like"/>
    <property type="match status" value="1"/>
</dbReference>
<organism evidence="1 2">
    <name type="scientific">Flavobacterium soyangense</name>
    <dbReference type="NCBI Taxonomy" id="2023265"/>
    <lineage>
        <taxon>Bacteria</taxon>
        <taxon>Pseudomonadati</taxon>
        <taxon>Bacteroidota</taxon>
        <taxon>Flavobacteriia</taxon>
        <taxon>Flavobacteriales</taxon>
        <taxon>Flavobacteriaceae</taxon>
        <taxon>Flavobacterium</taxon>
    </lineage>
</organism>
<dbReference type="AlphaFoldDB" id="A0A930XZY5"/>
<evidence type="ECO:0000313" key="2">
    <source>
        <dbReference type="Proteomes" id="UP000646211"/>
    </source>
</evidence>
<evidence type="ECO:0000313" key="1">
    <source>
        <dbReference type="EMBL" id="MBF2707899.1"/>
    </source>
</evidence>
<dbReference type="InterPro" id="IPR011050">
    <property type="entry name" value="Pectin_lyase_fold/virulence"/>
</dbReference>
<proteinExistence type="predicted"/>
<gene>
    <name evidence="1" type="ORF">IR213_04740</name>
</gene>
<dbReference type="Proteomes" id="UP000646211">
    <property type="component" value="Unassembled WGS sequence"/>
</dbReference>